<dbReference type="SMART" id="SM00020">
    <property type="entry name" value="Tryp_SPc"/>
    <property type="match status" value="1"/>
</dbReference>
<dbReference type="InterPro" id="IPR043504">
    <property type="entry name" value="Peptidase_S1_PA_chymotrypsin"/>
</dbReference>
<sequence>MTLAATMAYILMSLFILIFTVDVKTIPVQTQEFHTSSAPSEENSTGIYSLTTTDSTGAEKNYYLNMSNYEEVTHNPPVVDGSTLSSSWFTLPVETLVSNNTSGPPSEENKKSTDVHPLTMMLTTTDSIEIENDSHNMSNNEKVTHDPPEGVDGSTLIPSWFTLPVKAHVSNHTSDPPSAENSTNVYPSSTTISTLDSVEASKNVPIVAPSDVEVFVTHNLSDLDCSNISHMYTFTVKTPMYNTTDGSFTENSTYTYPSEIILTTTTDSTDTEHAPFNMSNYKDVCGRQLIPMSRIVGGDKASFGEWPWQISLRHKNTYKHKCGAVLINDNWAITTAHCVRNVSMNDIHLVLGKYDFSVIDEPYGFLIRKLQTVIIHPNYNTYAMEHDLALLRFDEPVIFQPNILPVCIPEDDSNFVGYSAHITGWGALYYGGLSTVALQGATVSVLNNSVCENMFRSAGYIKKIPDTFICAGSIDGGYDACKGDSGGPMVVQRPDNRWVVAGIIAWGMRCGEPNSPGVYMRISKFKDWINKIISQSIQGERSTYNVTSIRYL</sequence>
<evidence type="ECO:0000256" key="5">
    <source>
        <dbReference type="SAM" id="SignalP"/>
    </source>
</evidence>
<keyword evidence="8" id="KW-1185">Reference proteome</keyword>
<gene>
    <name evidence="7" type="ORF">MEUPH1_LOCUS11260</name>
</gene>
<dbReference type="InterPro" id="IPR001254">
    <property type="entry name" value="Trypsin_dom"/>
</dbReference>
<dbReference type="Pfam" id="PF00089">
    <property type="entry name" value="Trypsin"/>
    <property type="match status" value="1"/>
</dbReference>
<dbReference type="Proteomes" id="UP001160148">
    <property type="component" value="Unassembled WGS sequence"/>
</dbReference>
<keyword evidence="5" id="KW-0732">Signal</keyword>
<evidence type="ECO:0000256" key="4">
    <source>
        <dbReference type="ARBA" id="ARBA00023157"/>
    </source>
</evidence>
<comment type="caution">
    <text evidence="7">The sequence shown here is derived from an EMBL/GenBank/DDBJ whole genome shotgun (WGS) entry which is preliminary data.</text>
</comment>
<dbReference type="PROSITE" id="PS50240">
    <property type="entry name" value="TRYPSIN_DOM"/>
    <property type="match status" value="1"/>
</dbReference>
<dbReference type="PANTHER" id="PTHR24252">
    <property type="entry name" value="ACROSIN-RELATED"/>
    <property type="match status" value="1"/>
</dbReference>
<keyword evidence="1" id="KW-0645">Protease</keyword>
<reference evidence="7 8" key="1">
    <citation type="submission" date="2023-01" db="EMBL/GenBank/DDBJ databases">
        <authorList>
            <person name="Whitehead M."/>
        </authorList>
    </citation>
    <scope>NUCLEOTIDE SEQUENCE [LARGE SCALE GENOMIC DNA]</scope>
</reference>
<feature type="domain" description="Peptidase S1" evidence="6">
    <location>
        <begin position="295"/>
        <end position="534"/>
    </location>
</feature>
<evidence type="ECO:0000256" key="2">
    <source>
        <dbReference type="ARBA" id="ARBA00022801"/>
    </source>
</evidence>
<evidence type="ECO:0000259" key="6">
    <source>
        <dbReference type="PROSITE" id="PS50240"/>
    </source>
</evidence>
<dbReference type="GO" id="GO:0004252">
    <property type="term" value="F:serine-type endopeptidase activity"/>
    <property type="evidence" value="ECO:0007669"/>
    <property type="project" value="InterPro"/>
</dbReference>
<accession>A0AAV0WHS3</accession>
<dbReference type="AlphaFoldDB" id="A0AAV0WHS3"/>
<dbReference type="InterPro" id="IPR033116">
    <property type="entry name" value="TRYPSIN_SER"/>
</dbReference>
<dbReference type="PRINTS" id="PR00722">
    <property type="entry name" value="CHYMOTRYPSIN"/>
</dbReference>
<keyword evidence="4" id="KW-1015">Disulfide bond</keyword>
<proteinExistence type="predicted"/>
<dbReference type="PANTHER" id="PTHR24252:SF7">
    <property type="entry name" value="HYALIN"/>
    <property type="match status" value="1"/>
</dbReference>
<protein>
    <recommendedName>
        <fullName evidence="6">Peptidase S1 domain-containing protein</fullName>
    </recommendedName>
</protein>
<dbReference type="FunFam" id="2.40.10.10:FF:000006">
    <property type="entry name" value="Serine proteinase stubble"/>
    <property type="match status" value="1"/>
</dbReference>
<name>A0AAV0WHS3_9HEMI</name>
<dbReference type="CDD" id="cd00190">
    <property type="entry name" value="Tryp_SPc"/>
    <property type="match status" value="1"/>
</dbReference>
<keyword evidence="3" id="KW-0720">Serine protease</keyword>
<evidence type="ECO:0000313" key="7">
    <source>
        <dbReference type="EMBL" id="CAI6355398.1"/>
    </source>
</evidence>
<dbReference type="InterPro" id="IPR001314">
    <property type="entry name" value="Peptidase_S1A"/>
</dbReference>
<organism evidence="7 8">
    <name type="scientific">Macrosiphum euphorbiae</name>
    <name type="common">potato aphid</name>
    <dbReference type="NCBI Taxonomy" id="13131"/>
    <lineage>
        <taxon>Eukaryota</taxon>
        <taxon>Metazoa</taxon>
        <taxon>Ecdysozoa</taxon>
        <taxon>Arthropoda</taxon>
        <taxon>Hexapoda</taxon>
        <taxon>Insecta</taxon>
        <taxon>Pterygota</taxon>
        <taxon>Neoptera</taxon>
        <taxon>Paraneoptera</taxon>
        <taxon>Hemiptera</taxon>
        <taxon>Sternorrhyncha</taxon>
        <taxon>Aphidomorpha</taxon>
        <taxon>Aphidoidea</taxon>
        <taxon>Aphididae</taxon>
        <taxon>Macrosiphini</taxon>
        <taxon>Macrosiphum</taxon>
    </lineage>
</organism>
<dbReference type="PROSITE" id="PS00135">
    <property type="entry name" value="TRYPSIN_SER"/>
    <property type="match status" value="1"/>
</dbReference>
<keyword evidence="2" id="KW-0378">Hydrolase</keyword>
<feature type="chain" id="PRO_5043987374" description="Peptidase S1 domain-containing protein" evidence="5">
    <location>
        <begin position="26"/>
        <end position="552"/>
    </location>
</feature>
<evidence type="ECO:0000313" key="8">
    <source>
        <dbReference type="Proteomes" id="UP001160148"/>
    </source>
</evidence>
<feature type="signal peptide" evidence="5">
    <location>
        <begin position="1"/>
        <end position="25"/>
    </location>
</feature>
<dbReference type="SUPFAM" id="SSF50494">
    <property type="entry name" value="Trypsin-like serine proteases"/>
    <property type="match status" value="1"/>
</dbReference>
<dbReference type="InterPro" id="IPR009003">
    <property type="entry name" value="Peptidase_S1_PA"/>
</dbReference>
<dbReference type="Gene3D" id="2.40.10.10">
    <property type="entry name" value="Trypsin-like serine proteases"/>
    <property type="match status" value="1"/>
</dbReference>
<dbReference type="GO" id="GO:0006508">
    <property type="term" value="P:proteolysis"/>
    <property type="evidence" value="ECO:0007669"/>
    <property type="project" value="UniProtKB-KW"/>
</dbReference>
<dbReference type="EMBL" id="CARXXK010000002">
    <property type="protein sequence ID" value="CAI6355398.1"/>
    <property type="molecule type" value="Genomic_DNA"/>
</dbReference>
<evidence type="ECO:0000256" key="3">
    <source>
        <dbReference type="ARBA" id="ARBA00022825"/>
    </source>
</evidence>
<evidence type="ECO:0000256" key="1">
    <source>
        <dbReference type="ARBA" id="ARBA00022670"/>
    </source>
</evidence>